<name>A0A6J5DQ48_9BURK</name>
<protein>
    <submittedName>
        <fullName evidence="1">Uncharacterized protein</fullName>
    </submittedName>
</protein>
<gene>
    <name evidence="1" type="ORF">LMG29739_02388</name>
</gene>
<dbReference type="EMBL" id="CADIKF010000015">
    <property type="protein sequence ID" value="CAB3756128.1"/>
    <property type="molecule type" value="Genomic_DNA"/>
</dbReference>
<dbReference type="Proteomes" id="UP000494329">
    <property type="component" value="Unassembled WGS sequence"/>
</dbReference>
<sequence length="56" mass="6134">MFIGHSAHRLCGSVTQVHQVQVHQVQVHHVQAGIGVSRIEWLTHMAGNASVKGRRG</sequence>
<reference evidence="1 2" key="1">
    <citation type="submission" date="2020-04" db="EMBL/GenBank/DDBJ databases">
        <authorList>
            <person name="De Canck E."/>
        </authorList>
    </citation>
    <scope>NUCLEOTIDE SEQUENCE [LARGE SCALE GENOMIC DNA]</scope>
    <source>
        <strain evidence="1 2">LMG 29739</strain>
    </source>
</reference>
<dbReference type="RefSeq" id="WP_175111111.1">
    <property type="nucleotide sequence ID" value="NZ_CADIKF010000015.1"/>
</dbReference>
<accession>A0A6J5DQ48</accession>
<organism evidence="1 2">
    <name type="scientific">Paraburkholderia solisilvae</name>
    <dbReference type="NCBI Taxonomy" id="624376"/>
    <lineage>
        <taxon>Bacteria</taxon>
        <taxon>Pseudomonadati</taxon>
        <taxon>Pseudomonadota</taxon>
        <taxon>Betaproteobacteria</taxon>
        <taxon>Burkholderiales</taxon>
        <taxon>Burkholderiaceae</taxon>
        <taxon>Paraburkholderia</taxon>
    </lineage>
</organism>
<evidence type="ECO:0000313" key="2">
    <source>
        <dbReference type="Proteomes" id="UP000494329"/>
    </source>
</evidence>
<proteinExistence type="predicted"/>
<evidence type="ECO:0000313" key="1">
    <source>
        <dbReference type="EMBL" id="CAB3756128.1"/>
    </source>
</evidence>
<keyword evidence="2" id="KW-1185">Reference proteome</keyword>
<dbReference type="AlphaFoldDB" id="A0A6J5DQ48"/>